<dbReference type="Proteomes" id="UP000198802">
    <property type="component" value="Unassembled WGS sequence"/>
</dbReference>
<dbReference type="AlphaFoldDB" id="A0A0S4R263"/>
<gene>
    <name evidence="1" type="ORF">Ga0074812_1711</name>
</gene>
<dbReference type="Gene3D" id="3.40.50.2000">
    <property type="entry name" value="Glycogen Phosphorylase B"/>
    <property type="match status" value="1"/>
</dbReference>
<evidence type="ECO:0000313" key="1">
    <source>
        <dbReference type="EMBL" id="CUU61266.1"/>
    </source>
</evidence>
<reference evidence="2" key="1">
    <citation type="submission" date="2015-11" db="EMBL/GenBank/DDBJ databases">
        <authorList>
            <person name="Varghese N."/>
        </authorList>
    </citation>
    <scope>NUCLEOTIDE SEQUENCE [LARGE SCALE GENOMIC DNA]</scope>
    <source>
        <strain evidence="2">DSM 45899</strain>
    </source>
</reference>
<keyword evidence="2" id="KW-1185">Reference proteome</keyword>
<protein>
    <submittedName>
        <fullName evidence="1">Uncharacterized protein</fullName>
    </submittedName>
</protein>
<evidence type="ECO:0000313" key="2">
    <source>
        <dbReference type="Proteomes" id="UP000198802"/>
    </source>
</evidence>
<organism evidence="1 2">
    <name type="scientific">Parafrankia irregularis</name>
    <dbReference type="NCBI Taxonomy" id="795642"/>
    <lineage>
        <taxon>Bacteria</taxon>
        <taxon>Bacillati</taxon>
        <taxon>Actinomycetota</taxon>
        <taxon>Actinomycetes</taxon>
        <taxon>Frankiales</taxon>
        <taxon>Frankiaceae</taxon>
        <taxon>Parafrankia</taxon>
    </lineage>
</organism>
<dbReference type="EMBL" id="FAOZ01000071">
    <property type="protein sequence ID" value="CUU61266.1"/>
    <property type="molecule type" value="Genomic_DNA"/>
</dbReference>
<dbReference type="SUPFAM" id="SSF53756">
    <property type="entry name" value="UDP-Glycosyltransferase/glycogen phosphorylase"/>
    <property type="match status" value="1"/>
</dbReference>
<accession>A0A0S4R263</accession>
<sequence length="374" mass="40526">MNISNPDRLAADSGWLFADLLAPALADRDFEVTIGGPSPVGDSRALHAAVPAQGTKYRARFTNDVGRLSSLIDNVKPDVVVANQIENAPAIRAAIVESGSSALLAGYCHYLPFYGDHKGIHLDPSLSDGGLGNAVLLTFFSGLSICDRIMVHSTVAAEWVTALAPRFGLDLSDRLRIVPPPRDPRLVRTHIERPEKPIGIYNHRLYEHYGTGRFVALARQVTAATPAAIRVMDLFGARRAGRASLDSSPDRYRAALAGLPRTEVVSDHGERNLYRSNLAGSLFGFAPFRPSCPWSMSVIDCQGMGLPVIAPRMGWMERHISTDLLFDSPAAAVDIVRRLIADAGFWAAQSDTARESTSLLTPDRVADLYTEALS</sequence>
<name>A0A0S4R263_9ACTN</name>
<proteinExistence type="predicted"/>